<name>A0ABW8WSV3_9CYAN</name>
<dbReference type="Proteomes" id="UP001628874">
    <property type="component" value="Unassembled WGS sequence"/>
</dbReference>
<evidence type="ECO:0000313" key="1">
    <source>
        <dbReference type="EMBL" id="MFL9464006.1"/>
    </source>
</evidence>
<evidence type="ECO:0000313" key="2">
    <source>
        <dbReference type="Proteomes" id="UP001628874"/>
    </source>
</evidence>
<dbReference type="EMBL" id="JBFQGM010000010">
    <property type="protein sequence ID" value="MFL9464006.1"/>
    <property type="molecule type" value="Genomic_DNA"/>
</dbReference>
<gene>
    <name evidence="1" type="ORF">AB0759_25705</name>
</gene>
<reference evidence="1 2" key="1">
    <citation type="submission" date="2024-07" db="EMBL/GenBank/DDBJ databases">
        <authorList>
            <person name="Tripathy S."/>
        </authorList>
    </citation>
    <scope>NUCLEOTIDE SEQUENCE [LARGE SCALE GENOMIC DNA]</scope>
    <source>
        <strain evidence="1 2">VB-61278_2</strain>
    </source>
</reference>
<proteinExistence type="predicted"/>
<dbReference type="RefSeq" id="WP_272899731.1">
    <property type="nucleotide sequence ID" value="NZ_JBFQGM010000010.1"/>
</dbReference>
<sequence length="44" mass="5267">MRKDVPNHSTPVFRFQAEPENKDESCNIKLPKVNKVREDWVDLR</sequence>
<comment type="caution">
    <text evidence="1">The sequence shown here is derived from an EMBL/GenBank/DDBJ whole genome shotgun (WGS) entry which is preliminary data.</text>
</comment>
<protein>
    <submittedName>
        <fullName evidence="1">Uncharacterized protein</fullName>
    </submittedName>
</protein>
<keyword evidence="2" id="KW-1185">Reference proteome</keyword>
<accession>A0ABW8WSV3</accession>
<organism evidence="1 2">
    <name type="scientific">Scytonema tolypothrichoides VB-61278_2</name>
    <dbReference type="NCBI Taxonomy" id="3232314"/>
    <lineage>
        <taxon>Bacteria</taxon>
        <taxon>Bacillati</taxon>
        <taxon>Cyanobacteriota</taxon>
        <taxon>Cyanophyceae</taxon>
        <taxon>Nostocales</taxon>
        <taxon>Scytonemataceae</taxon>
        <taxon>Scytonema</taxon>
    </lineage>
</organism>